<evidence type="ECO:0000313" key="4">
    <source>
        <dbReference type="Proteomes" id="UP000635726"/>
    </source>
</evidence>
<evidence type="ECO:0000256" key="1">
    <source>
        <dbReference type="SAM" id="Phobius"/>
    </source>
</evidence>
<feature type="transmembrane region" description="Helical" evidence="1">
    <location>
        <begin position="7"/>
        <end position="25"/>
    </location>
</feature>
<keyword evidence="3" id="KW-0808">Transferase</keyword>
<feature type="transmembrane region" description="Helical" evidence="1">
    <location>
        <begin position="37"/>
        <end position="60"/>
    </location>
</feature>
<keyword evidence="1" id="KW-1133">Transmembrane helix</keyword>
<dbReference type="Pfam" id="PF01757">
    <property type="entry name" value="Acyl_transf_3"/>
    <property type="match status" value="1"/>
</dbReference>
<feature type="transmembrane region" description="Helical" evidence="1">
    <location>
        <begin position="278"/>
        <end position="299"/>
    </location>
</feature>
<dbReference type="InterPro" id="IPR050879">
    <property type="entry name" value="Acyltransferase_3"/>
</dbReference>
<keyword evidence="1" id="KW-0472">Membrane</keyword>
<feature type="transmembrane region" description="Helical" evidence="1">
    <location>
        <begin position="222"/>
        <end position="238"/>
    </location>
</feature>
<dbReference type="AlphaFoldDB" id="A0A917P5B0"/>
<dbReference type="RefSeq" id="WP_188960431.1">
    <property type="nucleotide sequence ID" value="NZ_BMOE01000001.1"/>
</dbReference>
<dbReference type="EMBL" id="BMOE01000001">
    <property type="protein sequence ID" value="GGJ62310.1"/>
    <property type="molecule type" value="Genomic_DNA"/>
</dbReference>
<feature type="transmembrane region" description="Helical" evidence="1">
    <location>
        <begin position="198"/>
        <end position="215"/>
    </location>
</feature>
<dbReference type="GO" id="GO:0009103">
    <property type="term" value="P:lipopolysaccharide biosynthetic process"/>
    <property type="evidence" value="ECO:0007669"/>
    <property type="project" value="TreeGrafter"/>
</dbReference>
<name>A0A917P5B0_9DEIO</name>
<feature type="domain" description="Acyltransferase 3" evidence="2">
    <location>
        <begin position="7"/>
        <end position="329"/>
    </location>
</feature>
<comment type="caution">
    <text evidence="3">The sequence shown here is derived from an EMBL/GenBank/DDBJ whole genome shotgun (WGS) entry which is preliminary data.</text>
</comment>
<proteinExistence type="predicted"/>
<keyword evidence="1" id="KW-0812">Transmembrane</keyword>
<gene>
    <name evidence="3" type="ORF">GCM10008939_02690</name>
</gene>
<reference evidence="3" key="1">
    <citation type="journal article" date="2014" name="Int. J. Syst. Evol. Microbiol.">
        <title>Complete genome sequence of Corynebacterium casei LMG S-19264T (=DSM 44701T), isolated from a smear-ripened cheese.</title>
        <authorList>
            <consortium name="US DOE Joint Genome Institute (JGI-PGF)"/>
            <person name="Walter F."/>
            <person name="Albersmeier A."/>
            <person name="Kalinowski J."/>
            <person name="Ruckert C."/>
        </authorList>
    </citation>
    <scope>NUCLEOTIDE SEQUENCE</scope>
    <source>
        <strain evidence="3">JCM 14371</strain>
    </source>
</reference>
<organism evidence="3 4">
    <name type="scientific">Deinococcus aquiradiocola</name>
    <dbReference type="NCBI Taxonomy" id="393059"/>
    <lineage>
        <taxon>Bacteria</taxon>
        <taxon>Thermotogati</taxon>
        <taxon>Deinococcota</taxon>
        <taxon>Deinococci</taxon>
        <taxon>Deinococcales</taxon>
        <taxon>Deinococcaceae</taxon>
        <taxon>Deinococcus</taxon>
    </lineage>
</organism>
<evidence type="ECO:0000259" key="2">
    <source>
        <dbReference type="Pfam" id="PF01757"/>
    </source>
</evidence>
<dbReference type="InterPro" id="IPR002656">
    <property type="entry name" value="Acyl_transf_3_dom"/>
</dbReference>
<feature type="transmembrane region" description="Helical" evidence="1">
    <location>
        <begin position="311"/>
        <end position="334"/>
    </location>
</feature>
<protein>
    <submittedName>
        <fullName evidence="3">Acyltransferase</fullName>
    </submittedName>
</protein>
<dbReference type="PANTHER" id="PTHR23028:SF53">
    <property type="entry name" value="ACYL_TRANSF_3 DOMAIN-CONTAINING PROTEIN"/>
    <property type="match status" value="1"/>
</dbReference>
<feature type="transmembrane region" description="Helical" evidence="1">
    <location>
        <begin position="81"/>
        <end position="99"/>
    </location>
</feature>
<dbReference type="GO" id="GO:0016020">
    <property type="term" value="C:membrane"/>
    <property type="evidence" value="ECO:0007669"/>
    <property type="project" value="TreeGrafter"/>
</dbReference>
<reference evidence="3" key="2">
    <citation type="submission" date="2020-09" db="EMBL/GenBank/DDBJ databases">
        <authorList>
            <person name="Sun Q."/>
            <person name="Ohkuma M."/>
        </authorList>
    </citation>
    <scope>NUCLEOTIDE SEQUENCE</scope>
    <source>
        <strain evidence="3">JCM 14371</strain>
    </source>
</reference>
<dbReference type="Proteomes" id="UP000635726">
    <property type="component" value="Unassembled WGS sequence"/>
</dbReference>
<sequence>MKANDLPALNLLRFVAALYIVLFHFDHTFVPPALHGLLSRGPSVTSLFFVLSGFLLMHVYGRRTLDDAGQRRFVGRRLARIVPPNLLGLALFLLIQAGMGSTTVSMNDVLQAGLLIQTWTVGASHILNAPAWSMSCLLFFYLCFPVLAPRLTQLRTRTLAALMTALWLVGAGLPLLLAGLPGVFLPDDWTTYLHNAPLLRLPAFVAGMGLAVLYARHGGIPARWGAVTVLGTLALMVILPQEALRVNNEVFLPLVLLVVLAFANPGRRIGRLGNSRTVRALANASICIYMVHFSVQGWLTQQALPHLGLTWSAWTILAYLLIVVTGSVVADRWLCRPLTRLLTRTASVPPHLPVPASILHPNCSLPTLTTSLAEPIIPETVRSTA</sequence>
<dbReference type="PANTHER" id="PTHR23028">
    <property type="entry name" value="ACETYLTRANSFERASE"/>
    <property type="match status" value="1"/>
</dbReference>
<keyword evidence="3" id="KW-0012">Acyltransferase</keyword>
<feature type="transmembrane region" description="Helical" evidence="1">
    <location>
        <begin position="129"/>
        <end position="147"/>
    </location>
</feature>
<feature type="transmembrane region" description="Helical" evidence="1">
    <location>
        <begin position="159"/>
        <end position="178"/>
    </location>
</feature>
<keyword evidence="4" id="KW-1185">Reference proteome</keyword>
<feature type="transmembrane region" description="Helical" evidence="1">
    <location>
        <begin position="250"/>
        <end position="266"/>
    </location>
</feature>
<evidence type="ECO:0000313" key="3">
    <source>
        <dbReference type="EMBL" id="GGJ62310.1"/>
    </source>
</evidence>
<dbReference type="GO" id="GO:0016747">
    <property type="term" value="F:acyltransferase activity, transferring groups other than amino-acyl groups"/>
    <property type="evidence" value="ECO:0007669"/>
    <property type="project" value="InterPro"/>
</dbReference>
<accession>A0A917P5B0</accession>